<gene>
    <name evidence="4" type="ORF">LTR62_000424</name>
</gene>
<dbReference type="InterPro" id="IPR032675">
    <property type="entry name" value="LRR_dom_sf"/>
</dbReference>
<dbReference type="Pfam" id="PF01302">
    <property type="entry name" value="CAP_GLY"/>
    <property type="match status" value="1"/>
</dbReference>
<dbReference type="PANTHER" id="PTHR18849">
    <property type="entry name" value="LEUCINE RICH REPEAT PROTEIN"/>
    <property type="match status" value="1"/>
</dbReference>
<dbReference type="Gene3D" id="3.80.10.10">
    <property type="entry name" value="Ribonuclease Inhibitor"/>
    <property type="match status" value="2"/>
</dbReference>
<dbReference type="SUPFAM" id="SSF74924">
    <property type="entry name" value="Cap-Gly domain"/>
    <property type="match status" value="1"/>
</dbReference>
<organism evidence="4 5">
    <name type="scientific">Meristemomyces frigidus</name>
    <dbReference type="NCBI Taxonomy" id="1508187"/>
    <lineage>
        <taxon>Eukaryota</taxon>
        <taxon>Fungi</taxon>
        <taxon>Dikarya</taxon>
        <taxon>Ascomycota</taxon>
        <taxon>Pezizomycotina</taxon>
        <taxon>Dothideomycetes</taxon>
        <taxon>Dothideomycetidae</taxon>
        <taxon>Mycosphaerellales</taxon>
        <taxon>Teratosphaeriaceae</taxon>
        <taxon>Meristemomyces</taxon>
    </lineage>
</organism>
<keyword evidence="1" id="KW-0433">Leucine-rich repeat</keyword>
<dbReference type="InterPro" id="IPR000938">
    <property type="entry name" value="CAP-Gly_domain"/>
</dbReference>
<evidence type="ECO:0000313" key="5">
    <source>
        <dbReference type="Proteomes" id="UP001310890"/>
    </source>
</evidence>
<proteinExistence type="predicted"/>
<evidence type="ECO:0000256" key="2">
    <source>
        <dbReference type="ARBA" id="ARBA00022737"/>
    </source>
</evidence>
<dbReference type="PANTHER" id="PTHR18849:SF0">
    <property type="entry name" value="CILIA- AND FLAGELLA-ASSOCIATED PROTEIN 410-RELATED"/>
    <property type="match status" value="1"/>
</dbReference>
<protein>
    <recommendedName>
        <fullName evidence="3">CAP-Gly domain-containing protein</fullName>
    </recommendedName>
</protein>
<evidence type="ECO:0000259" key="3">
    <source>
        <dbReference type="PROSITE" id="PS50245"/>
    </source>
</evidence>
<dbReference type="InterPro" id="IPR001611">
    <property type="entry name" value="Leu-rich_rpt"/>
</dbReference>
<dbReference type="SUPFAM" id="SSF52058">
    <property type="entry name" value="L domain-like"/>
    <property type="match status" value="1"/>
</dbReference>
<evidence type="ECO:0000313" key="4">
    <source>
        <dbReference type="EMBL" id="KAK5115968.1"/>
    </source>
</evidence>
<sequence length="563" mass="63975">MTSHHHINQRLSLKSQLCTIRRIGKVPGKTGEWLGVEWDDPTRGKHGGSYGTTSYFSCRSDSPTCASFIRPNQPWDEPRTFLEALREKYVSNTDASDEVIFFASKQAEEVGFEKFARRQAQLQGIHVLVLDRMRIRFRPGDQDNVAIKRTCAEITDLDVGGNLFETIEEVAELCRHLPKLRKLVLDANHIVIDDTFLANDPVEAFTRVQELSLSRTLLDWENEVDPLLRQHFTSLRTLMVNNNECAHIAPFVALPSTLRTLELSDNNFESIENLAGLANNDIEVLILKNNKISEIGEPLPFPSVRELDIRHNKISSFTFIDTFPAVFPNLRHLRTTGNPLYANLTSSEGQPLAFEDGYMLTIARLPRLETLNYSKITEKERLNAETYYLNTIATEISKAGSNEEAEKLQQRHPRWKGLCDEYGEPAILRKPPSSVPSPGTVEPHSLAARMVMVTFTSNWISWKQELPKSFSVYEVMGSVGRKLNIMPLKLRLLYETGEQDPLALGRGYEGPEWWCSDSETDDELGLQGRKDEWALREVELIPGTRTLGTYVEGREASIRVEMR</sequence>
<dbReference type="PROSITE" id="PS51450">
    <property type="entry name" value="LRR"/>
    <property type="match status" value="1"/>
</dbReference>
<evidence type="ECO:0000256" key="1">
    <source>
        <dbReference type="ARBA" id="ARBA00022614"/>
    </source>
</evidence>
<accession>A0AAN7YM38</accession>
<dbReference type="SMART" id="SM00365">
    <property type="entry name" value="LRR_SD22"/>
    <property type="match status" value="3"/>
</dbReference>
<dbReference type="PROSITE" id="PS50245">
    <property type="entry name" value="CAP_GLY_2"/>
    <property type="match status" value="1"/>
</dbReference>
<keyword evidence="2" id="KW-0677">Repeat</keyword>
<reference evidence="4" key="1">
    <citation type="submission" date="2023-08" db="EMBL/GenBank/DDBJ databases">
        <title>Black Yeasts Isolated from many extreme environments.</title>
        <authorList>
            <person name="Coleine C."/>
            <person name="Stajich J.E."/>
            <person name="Selbmann L."/>
        </authorList>
    </citation>
    <scope>NUCLEOTIDE SEQUENCE</scope>
    <source>
        <strain evidence="4">CCFEE 5401</strain>
    </source>
</reference>
<dbReference type="Pfam" id="PF13855">
    <property type="entry name" value="LRR_8"/>
    <property type="match status" value="1"/>
</dbReference>
<dbReference type="Gene3D" id="2.30.30.190">
    <property type="entry name" value="CAP Gly-rich-like domain"/>
    <property type="match status" value="1"/>
</dbReference>
<dbReference type="Proteomes" id="UP001310890">
    <property type="component" value="Unassembled WGS sequence"/>
</dbReference>
<dbReference type="AlphaFoldDB" id="A0AAN7YM38"/>
<feature type="domain" description="CAP-Gly" evidence="3">
    <location>
        <begin position="24"/>
        <end position="70"/>
    </location>
</feature>
<dbReference type="SMART" id="SM01052">
    <property type="entry name" value="CAP_GLY"/>
    <property type="match status" value="1"/>
</dbReference>
<comment type="caution">
    <text evidence="4">The sequence shown here is derived from an EMBL/GenBank/DDBJ whole genome shotgun (WGS) entry which is preliminary data.</text>
</comment>
<dbReference type="EMBL" id="JAVRRL010000010">
    <property type="protein sequence ID" value="KAK5115968.1"/>
    <property type="molecule type" value="Genomic_DNA"/>
</dbReference>
<name>A0AAN7YM38_9PEZI</name>
<dbReference type="InterPro" id="IPR036859">
    <property type="entry name" value="CAP-Gly_dom_sf"/>
</dbReference>